<dbReference type="EMBL" id="JANJZL010000001">
    <property type="protein sequence ID" value="MCR2042533.1"/>
    <property type="molecule type" value="Genomic_DNA"/>
</dbReference>
<proteinExistence type="predicted"/>
<feature type="domain" description="Metallo-beta-lactamase" evidence="5">
    <location>
        <begin position="12"/>
        <end position="189"/>
    </location>
</feature>
<dbReference type="InterPro" id="IPR051453">
    <property type="entry name" value="MBL_Glyoxalase_II"/>
</dbReference>
<comment type="cofactor">
    <cofactor evidence="1">
        <name>Zn(2+)</name>
        <dbReference type="ChEBI" id="CHEBI:29105"/>
    </cofactor>
</comment>
<dbReference type="Gene3D" id="3.60.15.10">
    <property type="entry name" value="Ribonuclease Z/Hydroxyacylglutathione hydrolase-like"/>
    <property type="match status" value="1"/>
</dbReference>
<dbReference type="Proteomes" id="UP001142078">
    <property type="component" value="Unassembled WGS sequence"/>
</dbReference>
<dbReference type="PANTHER" id="PTHR46233">
    <property type="entry name" value="HYDROXYACYLGLUTATHIONE HYDROLASE GLOC"/>
    <property type="match status" value="1"/>
</dbReference>
<dbReference type="SMART" id="SM00849">
    <property type="entry name" value="Lactamase_B"/>
    <property type="match status" value="1"/>
</dbReference>
<evidence type="ECO:0000256" key="4">
    <source>
        <dbReference type="ARBA" id="ARBA00022833"/>
    </source>
</evidence>
<dbReference type="RefSeq" id="WP_257490021.1">
    <property type="nucleotide sequence ID" value="NZ_JANJZL010000001.1"/>
</dbReference>
<accession>A0A9X2MFE2</accession>
<dbReference type="GO" id="GO:0016787">
    <property type="term" value="F:hydrolase activity"/>
    <property type="evidence" value="ECO:0007669"/>
    <property type="project" value="UniProtKB-KW"/>
</dbReference>
<protein>
    <submittedName>
        <fullName evidence="6">MBL fold metallo-hydrolase</fullName>
    </submittedName>
</protein>
<evidence type="ECO:0000256" key="3">
    <source>
        <dbReference type="ARBA" id="ARBA00022801"/>
    </source>
</evidence>
<keyword evidence="4" id="KW-0862">Zinc</keyword>
<evidence type="ECO:0000256" key="1">
    <source>
        <dbReference type="ARBA" id="ARBA00001947"/>
    </source>
</evidence>
<keyword evidence="7" id="KW-1185">Reference proteome</keyword>
<evidence type="ECO:0000313" key="7">
    <source>
        <dbReference type="Proteomes" id="UP001142078"/>
    </source>
</evidence>
<dbReference type="InterPro" id="IPR001279">
    <property type="entry name" value="Metallo-B-lactamas"/>
</dbReference>
<evidence type="ECO:0000313" key="6">
    <source>
        <dbReference type="EMBL" id="MCR2042533.1"/>
    </source>
</evidence>
<dbReference type="PANTHER" id="PTHR46233:SF3">
    <property type="entry name" value="HYDROXYACYLGLUTATHIONE HYDROLASE GLOC"/>
    <property type="match status" value="1"/>
</dbReference>
<dbReference type="CDD" id="cd06262">
    <property type="entry name" value="metallo-hydrolase-like_MBL-fold"/>
    <property type="match status" value="1"/>
</dbReference>
<evidence type="ECO:0000259" key="5">
    <source>
        <dbReference type="SMART" id="SM00849"/>
    </source>
</evidence>
<reference evidence="6" key="1">
    <citation type="submission" date="2022-07" db="EMBL/GenBank/DDBJ databases">
        <title>Enhanced cultured diversity of the mouse gut microbiota enables custom-made synthetic communities.</title>
        <authorList>
            <person name="Afrizal A."/>
        </authorList>
    </citation>
    <scope>NUCLEOTIDE SEQUENCE</scope>
    <source>
        <strain evidence="6">DSM 29482</strain>
    </source>
</reference>
<comment type="caution">
    <text evidence="6">The sequence shown here is derived from an EMBL/GenBank/DDBJ whole genome shotgun (WGS) entry which is preliminary data.</text>
</comment>
<dbReference type="SUPFAM" id="SSF56281">
    <property type="entry name" value="Metallo-hydrolase/oxidoreductase"/>
    <property type="match status" value="1"/>
</dbReference>
<dbReference type="Pfam" id="PF00753">
    <property type="entry name" value="Lactamase_B"/>
    <property type="match status" value="1"/>
</dbReference>
<dbReference type="AlphaFoldDB" id="A0A9X2MFE2"/>
<sequence length="207" mass="22616">MKIERLTVGVYAANCYIIYCEDTKEGIVIDPGEEGDRILKRIEELNLDVKYIILTHGHGDHIGGLKEVKEGTQAPILIHEGDRELLNDGTKNLSSVMATGSVQLEADRFVKDGEELSFGNYLVKIIHTPGHTPGGISINIDSSLFTGDTLFAGSIGRTDFPGGSYEQIINSIKEKLVLFSDDTIVYPGHGPSSTIGREKVSNPFIIR</sequence>
<keyword evidence="3" id="KW-0378">Hydrolase</keyword>
<organism evidence="6 7">
    <name type="scientific">Anaerosalibacter massiliensis</name>
    <dbReference type="NCBI Taxonomy" id="1347392"/>
    <lineage>
        <taxon>Bacteria</taxon>
        <taxon>Bacillati</taxon>
        <taxon>Bacillota</taxon>
        <taxon>Tissierellia</taxon>
        <taxon>Tissierellales</taxon>
        <taxon>Sporanaerobacteraceae</taxon>
        <taxon>Anaerosalibacter</taxon>
    </lineage>
</organism>
<gene>
    <name evidence="6" type="ORF">NSA23_00245</name>
</gene>
<evidence type="ECO:0000256" key="2">
    <source>
        <dbReference type="ARBA" id="ARBA00022723"/>
    </source>
</evidence>
<keyword evidence="2" id="KW-0479">Metal-binding</keyword>
<name>A0A9X2MFE2_9FIRM</name>
<dbReference type="GO" id="GO:0046872">
    <property type="term" value="F:metal ion binding"/>
    <property type="evidence" value="ECO:0007669"/>
    <property type="project" value="UniProtKB-KW"/>
</dbReference>
<dbReference type="InterPro" id="IPR036866">
    <property type="entry name" value="RibonucZ/Hydroxyglut_hydro"/>
</dbReference>